<feature type="transmembrane region" description="Helical" evidence="2">
    <location>
        <begin position="78"/>
        <end position="96"/>
    </location>
</feature>
<dbReference type="InterPro" id="IPR037185">
    <property type="entry name" value="EmrE-like"/>
</dbReference>
<evidence type="ECO:0000313" key="5">
    <source>
        <dbReference type="Proteomes" id="UP000534286"/>
    </source>
</evidence>
<feature type="transmembrane region" description="Helical" evidence="2">
    <location>
        <begin position="210"/>
        <end position="230"/>
    </location>
</feature>
<feature type="transmembrane region" description="Helical" evidence="2">
    <location>
        <begin position="242"/>
        <end position="262"/>
    </location>
</feature>
<dbReference type="EMBL" id="JACHJU010000001">
    <property type="protein sequence ID" value="MBB4937386.1"/>
    <property type="molecule type" value="Genomic_DNA"/>
</dbReference>
<feature type="transmembrane region" description="Helical" evidence="2">
    <location>
        <begin position="102"/>
        <end position="119"/>
    </location>
</feature>
<protein>
    <submittedName>
        <fullName evidence="4">Inner membrane transporter RhtA</fullName>
    </submittedName>
</protein>
<keyword evidence="2" id="KW-1133">Transmembrane helix</keyword>
<reference evidence="4 5" key="1">
    <citation type="submission" date="2020-08" db="EMBL/GenBank/DDBJ databases">
        <title>Sequencing the genomes of 1000 actinobacteria strains.</title>
        <authorList>
            <person name="Klenk H.-P."/>
        </authorList>
    </citation>
    <scope>NUCLEOTIDE SEQUENCE [LARGE SCALE GENOMIC DNA]</scope>
    <source>
        <strain evidence="4 5">DSM 43023</strain>
    </source>
</reference>
<organism evidence="4 5">
    <name type="scientific">Streptosporangium album</name>
    <dbReference type="NCBI Taxonomy" id="47479"/>
    <lineage>
        <taxon>Bacteria</taxon>
        <taxon>Bacillati</taxon>
        <taxon>Actinomycetota</taxon>
        <taxon>Actinomycetes</taxon>
        <taxon>Streptosporangiales</taxon>
        <taxon>Streptosporangiaceae</taxon>
        <taxon>Streptosporangium</taxon>
    </lineage>
</organism>
<comment type="caution">
    <text evidence="4">The sequence shown here is derived from an EMBL/GenBank/DDBJ whole genome shotgun (WGS) entry which is preliminary data.</text>
</comment>
<evidence type="ECO:0000256" key="1">
    <source>
        <dbReference type="ARBA" id="ARBA00007362"/>
    </source>
</evidence>
<dbReference type="Pfam" id="PF00892">
    <property type="entry name" value="EamA"/>
    <property type="match status" value="1"/>
</dbReference>
<evidence type="ECO:0000259" key="3">
    <source>
        <dbReference type="Pfam" id="PF00892"/>
    </source>
</evidence>
<gene>
    <name evidence="4" type="ORF">FHR32_001691</name>
</gene>
<comment type="similarity">
    <text evidence="1">Belongs to the EamA transporter family.</text>
</comment>
<evidence type="ECO:0000256" key="2">
    <source>
        <dbReference type="SAM" id="Phobius"/>
    </source>
</evidence>
<feature type="transmembrane region" description="Helical" evidence="2">
    <location>
        <begin position="184"/>
        <end position="204"/>
    </location>
</feature>
<sequence length="308" mass="32241">MSLTGPRAVLSAAPPWSYFIGSAVFHYLGPAFAVLPFSRLAPLGVATLRIWSAVLVLALWRRPWRILARIDADGRRTIIAWGAVLAVMNVCFYLAIARVPLGTVAAIEFLPVVALAALGTRTARNIVALVAAVGGVYALTDIRLAGAPLGFVFAFANAVLFAAYIVLAHRAARRLRGIDGIDGLAAAMLVASVCVAPMGVWQAAPALADPVVLAAGIGVGLCSSVIPYVCDQLAMVRMARSTYALLVALLPATATVIGIVLLRQFPSPAELIGVGLVVLAVTLYRELRAAPHEEAVTPLQEGKTECGT</sequence>
<proteinExistence type="inferred from homology"/>
<feature type="transmembrane region" description="Helical" evidence="2">
    <location>
        <begin position="40"/>
        <end position="58"/>
    </location>
</feature>
<dbReference type="Proteomes" id="UP000534286">
    <property type="component" value="Unassembled WGS sequence"/>
</dbReference>
<feature type="transmembrane region" description="Helical" evidence="2">
    <location>
        <begin position="126"/>
        <end position="145"/>
    </location>
</feature>
<dbReference type="AlphaFoldDB" id="A0A7W7RSH4"/>
<keyword evidence="2" id="KW-0812">Transmembrane</keyword>
<name>A0A7W7RSH4_9ACTN</name>
<dbReference type="InterPro" id="IPR000620">
    <property type="entry name" value="EamA_dom"/>
</dbReference>
<evidence type="ECO:0000313" key="4">
    <source>
        <dbReference type="EMBL" id="MBB4937386.1"/>
    </source>
</evidence>
<accession>A0A7W7RSH4</accession>
<keyword evidence="2" id="KW-0472">Membrane</keyword>
<feature type="domain" description="EamA" evidence="3">
    <location>
        <begin position="149"/>
        <end position="283"/>
    </location>
</feature>
<feature type="transmembrane region" description="Helical" evidence="2">
    <location>
        <begin position="151"/>
        <end position="172"/>
    </location>
</feature>
<feature type="transmembrane region" description="Helical" evidence="2">
    <location>
        <begin position="7"/>
        <end position="28"/>
    </location>
</feature>
<keyword evidence="5" id="KW-1185">Reference proteome</keyword>
<dbReference type="SUPFAM" id="SSF103481">
    <property type="entry name" value="Multidrug resistance efflux transporter EmrE"/>
    <property type="match status" value="1"/>
</dbReference>
<dbReference type="GO" id="GO:0016020">
    <property type="term" value="C:membrane"/>
    <property type="evidence" value="ECO:0007669"/>
    <property type="project" value="InterPro"/>
</dbReference>
<dbReference type="RefSeq" id="WP_184753768.1">
    <property type="nucleotide sequence ID" value="NZ_BAABEK010000029.1"/>
</dbReference>